<dbReference type="Proteomes" id="UP000215335">
    <property type="component" value="Unassembled WGS sequence"/>
</dbReference>
<evidence type="ECO:0000313" key="2">
    <source>
        <dbReference type="Proteomes" id="UP000215335"/>
    </source>
</evidence>
<gene>
    <name evidence="1" type="ORF">TSAR_002987</name>
</gene>
<sequence length="72" mass="8561">MRTLIYESMYKHDVLTDSVLFKCNYCVKSVINVLKVINDEFCTDISTTSRLVKLFRNRQRRVVLYGFGVEKY</sequence>
<comment type="caution">
    <text evidence="1">The sequence shown here is derived from an EMBL/GenBank/DDBJ whole genome shotgun (WGS) entry which is preliminary data.</text>
</comment>
<dbReference type="AlphaFoldDB" id="A0A232FCK6"/>
<keyword evidence="2" id="KW-1185">Reference proteome</keyword>
<reference evidence="1 2" key="1">
    <citation type="journal article" date="2017" name="Curr. Biol.">
        <title>The Evolution of Venom by Co-option of Single-Copy Genes.</title>
        <authorList>
            <person name="Martinson E.O."/>
            <person name="Mrinalini"/>
            <person name="Kelkar Y.D."/>
            <person name="Chang C.H."/>
            <person name="Werren J.H."/>
        </authorList>
    </citation>
    <scope>NUCLEOTIDE SEQUENCE [LARGE SCALE GENOMIC DNA]</scope>
    <source>
        <strain evidence="1 2">Alberta</strain>
        <tissue evidence="1">Whole body</tissue>
    </source>
</reference>
<dbReference type="EMBL" id="NNAY01000464">
    <property type="protein sequence ID" value="OXU28189.1"/>
    <property type="molecule type" value="Genomic_DNA"/>
</dbReference>
<protein>
    <submittedName>
        <fullName evidence="1">Uncharacterized protein</fullName>
    </submittedName>
</protein>
<organism evidence="1 2">
    <name type="scientific">Trichomalopsis sarcophagae</name>
    <dbReference type="NCBI Taxonomy" id="543379"/>
    <lineage>
        <taxon>Eukaryota</taxon>
        <taxon>Metazoa</taxon>
        <taxon>Ecdysozoa</taxon>
        <taxon>Arthropoda</taxon>
        <taxon>Hexapoda</taxon>
        <taxon>Insecta</taxon>
        <taxon>Pterygota</taxon>
        <taxon>Neoptera</taxon>
        <taxon>Endopterygota</taxon>
        <taxon>Hymenoptera</taxon>
        <taxon>Apocrita</taxon>
        <taxon>Proctotrupomorpha</taxon>
        <taxon>Chalcidoidea</taxon>
        <taxon>Pteromalidae</taxon>
        <taxon>Pteromalinae</taxon>
        <taxon>Trichomalopsis</taxon>
    </lineage>
</organism>
<proteinExistence type="predicted"/>
<accession>A0A232FCK6</accession>
<feature type="non-terminal residue" evidence="1">
    <location>
        <position position="72"/>
    </location>
</feature>
<evidence type="ECO:0000313" key="1">
    <source>
        <dbReference type="EMBL" id="OXU28189.1"/>
    </source>
</evidence>
<name>A0A232FCK6_9HYME</name>